<protein>
    <submittedName>
        <fullName evidence="2">DUF6522 family protein</fullName>
    </submittedName>
</protein>
<sequence>MRFDCDSEGAWIVDPEDLARKLGMTSAHLKSQERRGLVGSRVETGSGADQGRSRVTVTTEYSGWQGLFDVGGALIGERFLVPEDCDVAASTALSGRH</sequence>
<dbReference type="Proteomes" id="UP001480955">
    <property type="component" value="Unassembled WGS sequence"/>
</dbReference>
<dbReference type="EMBL" id="JBELQE010000040">
    <property type="protein sequence ID" value="MER2249506.1"/>
    <property type="molecule type" value="Genomic_DNA"/>
</dbReference>
<name>A0ABV1QJJ5_9HYPH</name>
<dbReference type="InterPro" id="IPR045389">
    <property type="entry name" value="DUF6522"/>
</dbReference>
<evidence type="ECO:0000313" key="3">
    <source>
        <dbReference type="Proteomes" id="UP001480955"/>
    </source>
</evidence>
<dbReference type="RefSeq" id="WP_350392999.1">
    <property type="nucleotide sequence ID" value="NZ_JBELQE010000040.1"/>
</dbReference>
<evidence type="ECO:0000256" key="1">
    <source>
        <dbReference type="SAM" id="MobiDB-lite"/>
    </source>
</evidence>
<comment type="caution">
    <text evidence="2">The sequence shown here is derived from an EMBL/GenBank/DDBJ whole genome shotgun (WGS) entry which is preliminary data.</text>
</comment>
<dbReference type="Pfam" id="PF20132">
    <property type="entry name" value="DUF6522"/>
    <property type="match status" value="1"/>
</dbReference>
<proteinExistence type="predicted"/>
<evidence type="ECO:0000313" key="2">
    <source>
        <dbReference type="EMBL" id="MER2249506.1"/>
    </source>
</evidence>
<gene>
    <name evidence="2" type="ORF">ABS772_06205</name>
</gene>
<keyword evidence="3" id="KW-1185">Reference proteome</keyword>
<accession>A0ABV1QJJ5</accession>
<reference evidence="2 3" key="1">
    <citation type="submission" date="2024-06" db="EMBL/GenBank/DDBJ databases">
        <authorList>
            <person name="Campbell A.G."/>
        </authorList>
    </citation>
    <scope>NUCLEOTIDE SEQUENCE [LARGE SCALE GENOMIC DNA]</scope>
    <source>
        <strain evidence="2 3">EM12</strain>
    </source>
</reference>
<organism evidence="2 3">
    <name type="scientific">Methylorubrum podarium</name>
    <dbReference type="NCBI Taxonomy" id="200476"/>
    <lineage>
        <taxon>Bacteria</taxon>
        <taxon>Pseudomonadati</taxon>
        <taxon>Pseudomonadota</taxon>
        <taxon>Alphaproteobacteria</taxon>
        <taxon>Hyphomicrobiales</taxon>
        <taxon>Methylobacteriaceae</taxon>
        <taxon>Methylorubrum</taxon>
    </lineage>
</organism>
<feature type="region of interest" description="Disordered" evidence="1">
    <location>
        <begin position="32"/>
        <end position="54"/>
    </location>
</feature>